<dbReference type="Gene3D" id="3.20.20.450">
    <property type="entry name" value="EAL domain"/>
    <property type="match status" value="1"/>
</dbReference>
<keyword evidence="2" id="KW-0812">Transmembrane</keyword>
<feature type="domain" description="EAL" evidence="4">
    <location>
        <begin position="576"/>
        <end position="825"/>
    </location>
</feature>
<evidence type="ECO:0000259" key="3">
    <source>
        <dbReference type="PROSITE" id="PS50035"/>
    </source>
</evidence>
<gene>
    <name evidence="6" type="ORF">UBAL3_95450150</name>
</gene>
<dbReference type="Pfam" id="PF00990">
    <property type="entry name" value="GGDEF"/>
    <property type="match status" value="1"/>
</dbReference>
<dbReference type="InterPro" id="IPR050706">
    <property type="entry name" value="Cyclic-di-GMP_PDE-like"/>
</dbReference>
<feature type="compositionally biased region" description="Basic and acidic residues" evidence="1">
    <location>
        <begin position="7"/>
        <end position="19"/>
    </location>
</feature>
<evidence type="ECO:0000313" key="7">
    <source>
        <dbReference type="Proteomes" id="UP000009374"/>
    </source>
</evidence>
<keyword evidence="7" id="KW-1185">Reference proteome</keyword>
<reference evidence="6 7" key="1">
    <citation type="journal article" date="2009" name="Appl. Environ. Microbiol.">
        <title>Community genomic and proteomic analyses of chemoautotrophic iron-oxidizing "Leptospirillum rubarum" (Group II) and "Leptospirillum ferrodiazotrophum" (Group III) bacteria in acid mine drainage biofilms.</title>
        <authorList>
            <person name="Goltsman D.S."/>
            <person name="Denef V.J."/>
            <person name="Singer S.W."/>
            <person name="VerBerkmoes N.C."/>
            <person name="Lefsrud M."/>
            <person name="Mueller R.S."/>
            <person name="Dick G.J."/>
            <person name="Sun C.L."/>
            <person name="Wheeler K.E."/>
            <person name="Zemla A."/>
            <person name="Baker B.J."/>
            <person name="Hauser L."/>
            <person name="Land M."/>
            <person name="Shah M.B."/>
            <person name="Thelen M.P."/>
            <person name="Hettich R.L."/>
            <person name="Banfield J.F."/>
        </authorList>
    </citation>
    <scope>NUCLEOTIDE SEQUENCE [LARGE SCALE GENOMIC DNA]</scope>
</reference>
<dbReference type="CDD" id="cd01948">
    <property type="entry name" value="EAL"/>
    <property type="match status" value="1"/>
</dbReference>
<feature type="domain" description="PLD phosphodiesterase" evidence="3">
    <location>
        <begin position="188"/>
        <end position="219"/>
    </location>
</feature>
<keyword evidence="2" id="KW-1133">Transmembrane helix</keyword>
<feature type="region of interest" description="Disordered" evidence="1">
    <location>
        <begin position="1"/>
        <end position="24"/>
    </location>
</feature>
<dbReference type="PROSITE" id="PS50883">
    <property type="entry name" value="EAL"/>
    <property type="match status" value="1"/>
</dbReference>
<protein>
    <submittedName>
        <fullName evidence="6">Diguanylate cyclase/phosphodiesterase</fullName>
    </submittedName>
</protein>
<evidence type="ECO:0000259" key="5">
    <source>
        <dbReference type="PROSITE" id="PS50887"/>
    </source>
</evidence>
<dbReference type="NCBIfam" id="TIGR00254">
    <property type="entry name" value="GGDEF"/>
    <property type="match status" value="1"/>
</dbReference>
<dbReference type="Pfam" id="PF00563">
    <property type="entry name" value="EAL"/>
    <property type="match status" value="1"/>
</dbReference>
<dbReference type="SMART" id="SM00052">
    <property type="entry name" value="EAL"/>
    <property type="match status" value="1"/>
</dbReference>
<proteinExistence type="predicted"/>
<dbReference type="FunFam" id="3.30.70.270:FF:000001">
    <property type="entry name" value="Diguanylate cyclase domain protein"/>
    <property type="match status" value="1"/>
</dbReference>
<dbReference type="SUPFAM" id="SSF141868">
    <property type="entry name" value="EAL domain-like"/>
    <property type="match status" value="1"/>
</dbReference>
<feature type="domain" description="GGDEF" evidence="5">
    <location>
        <begin position="431"/>
        <end position="567"/>
    </location>
</feature>
<dbReference type="InterPro" id="IPR000160">
    <property type="entry name" value="GGDEF_dom"/>
</dbReference>
<dbReference type="InterPro" id="IPR001736">
    <property type="entry name" value="PLipase_D/transphosphatidylase"/>
</dbReference>
<feature type="transmembrane region" description="Helical" evidence="2">
    <location>
        <begin position="196"/>
        <end position="216"/>
    </location>
</feature>
<dbReference type="CDD" id="cd01949">
    <property type="entry name" value="GGDEF"/>
    <property type="match status" value="1"/>
</dbReference>
<dbReference type="InterPro" id="IPR035919">
    <property type="entry name" value="EAL_sf"/>
</dbReference>
<dbReference type="SUPFAM" id="SSF55073">
    <property type="entry name" value="Nucleotide cyclase"/>
    <property type="match status" value="1"/>
</dbReference>
<evidence type="ECO:0000256" key="2">
    <source>
        <dbReference type="SAM" id="Phobius"/>
    </source>
</evidence>
<dbReference type="AlphaFoldDB" id="C6HZZ1"/>
<evidence type="ECO:0000259" key="4">
    <source>
        <dbReference type="PROSITE" id="PS50883"/>
    </source>
</evidence>
<dbReference type="InterPro" id="IPR043128">
    <property type="entry name" value="Rev_trsase/Diguanyl_cyclase"/>
</dbReference>
<dbReference type="Proteomes" id="UP000009374">
    <property type="component" value="Unassembled WGS sequence"/>
</dbReference>
<dbReference type="Gene3D" id="3.30.70.270">
    <property type="match status" value="1"/>
</dbReference>
<sequence length="825" mass="91357">MVFTNQESKDLSRAQENPDRPGQAAHSLHRTTIALSVGAAILVLVNVAVYFSTNAALAHLSRTIARYRTVRNDLRSVSSALFVMVQSRTPLSPEKRSLFRGYQVQAVAALSSMQTTTRLLLANEAKNIRALNALFVYASIQNIEAILRETPPAGTPVIPPALSSRMHGLILSIHRQVGAREKILRERELLLHHRRVLVLDGSFLLFLALLGSFMLLERRSIGFLKTLEFEVDLTKKLLITSDVIREWKEFTKNLLLQINHTFPVRFLFSLFVTSEEVVELHVFWNGAPSPEEQRHFEASIDQRVREVTGLLPEGKNLTFFHEVVASTDSPSPLSKETIVLETESLLLERPQIGGIVGVGLAGTRSDAIKKLVVRGFLVSILNVLGSVKALSLYNKEVEYFAVRDPLTRLFNQRVFWELLDYEVGRAKRHDTSFAVCVVDLDDFKRVNDTFGHTVGDRYLKEMAALLLSGTRQGDIVARYGGDEFAFVLPEVDLAGATSIVDRIREKIAMFRMDPDVPGSPPIEASVSIGIALYPDHASNAQDLFSLADRMMYKAKQSGKNTFRAPEPGEATHLHTAGQRESHLLDLVRSGQAFPYFQPFLDLSTRTVTGYEVLARLRDSEGRIVPAGEFITLVERAGLAASLDFAILEKALEQATQRGLAGKLFFNMTPFAMAAPDFANRIVETVARFPIPPDRIAFEITERQAIKNMRLVENLIRDLKSLGYAFSIDDFGAGFSSHHYLREFPVDYLKIDGPFILGAGKGNTVDFAIIHSIVSLARSLGIQTVGEGIEDQAALDVATACGVNLGQGYFVGRPGSAEAMLPSLNP</sequence>
<dbReference type="InterPro" id="IPR029787">
    <property type="entry name" value="Nucleotide_cyclase"/>
</dbReference>
<dbReference type="InterPro" id="IPR001633">
    <property type="entry name" value="EAL_dom"/>
</dbReference>
<dbReference type="EMBL" id="GG693884">
    <property type="protein sequence ID" value="EES51929.1"/>
    <property type="molecule type" value="Genomic_DNA"/>
</dbReference>
<keyword evidence="2" id="KW-0472">Membrane</keyword>
<organism evidence="6 7">
    <name type="scientific">Leptospirillum ferrodiazotrophum</name>
    <dbReference type="NCBI Taxonomy" id="412449"/>
    <lineage>
        <taxon>Bacteria</taxon>
        <taxon>Pseudomonadati</taxon>
        <taxon>Nitrospirota</taxon>
        <taxon>Nitrospiria</taxon>
        <taxon>Nitrospirales</taxon>
        <taxon>Nitrospiraceae</taxon>
        <taxon>Leptospirillum</taxon>
    </lineage>
</organism>
<dbReference type="PROSITE" id="PS50887">
    <property type="entry name" value="GGDEF"/>
    <property type="match status" value="1"/>
</dbReference>
<accession>C6HZZ1</accession>
<evidence type="ECO:0000313" key="6">
    <source>
        <dbReference type="EMBL" id="EES51929.1"/>
    </source>
</evidence>
<name>C6HZZ1_9BACT</name>
<evidence type="ECO:0000256" key="1">
    <source>
        <dbReference type="SAM" id="MobiDB-lite"/>
    </source>
</evidence>
<dbReference type="GO" id="GO:0006793">
    <property type="term" value="P:phosphorus metabolic process"/>
    <property type="evidence" value="ECO:0007669"/>
    <property type="project" value="UniProtKB-ARBA"/>
</dbReference>
<dbReference type="PROSITE" id="PS50035">
    <property type="entry name" value="PLD"/>
    <property type="match status" value="1"/>
</dbReference>
<dbReference type="PANTHER" id="PTHR33121:SF71">
    <property type="entry name" value="OXYGEN SENSOR PROTEIN DOSP"/>
    <property type="match status" value="1"/>
</dbReference>
<dbReference type="PANTHER" id="PTHR33121">
    <property type="entry name" value="CYCLIC DI-GMP PHOSPHODIESTERASE PDEF"/>
    <property type="match status" value="1"/>
</dbReference>
<feature type="transmembrane region" description="Helical" evidence="2">
    <location>
        <begin position="33"/>
        <end position="58"/>
    </location>
</feature>
<dbReference type="SMART" id="SM00267">
    <property type="entry name" value="GGDEF"/>
    <property type="match status" value="1"/>
</dbReference>
<dbReference type="GO" id="GO:0071111">
    <property type="term" value="F:cyclic-guanylate-specific phosphodiesterase activity"/>
    <property type="evidence" value="ECO:0007669"/>
    <property type="project" value="InterPro"/>
</dbReference>